<comment type="pathway">
    <text evidence="1 7">Cofactor biosynthesis; riboflavin biosynthesis; riboflavin from 2-hydroxy-3-oxobutyl phosphate and 5-amino-6-(D-ribitylamino)uracil: step 1/2.</text>
</comment>
<dbReference type="GO" id="GO:0005829">
    <property type="term" value="C:cytosol"/>
    <property type="evidence" value="ECO:0007669"/>
    <property type="project" value="TreeGrafter"/>
</dbReference>
<evidence type="ECO:0000256" key="7">
    <source>
        <dbReference type="HAMAP-Rule" id="MF_00178"/>
    </source>
</evidence>
<evidence type="ECO:0000256" key="1">
    <source>
        <dbReference type="ARBA" id="ARBA00004917"/>
    </source>
</evidence>
<evidence type="ECO:0000256" key="6">
    <source>
        <dbReference type="ARBA" id="ARBA00048785"/>
    </source>
</evidence>
<dbReference type="RefSeq" id="WP_169096851.1">
    <property type="nucleotide sequence ID" value="NZ_JABBVZ010000008.1"/>
</dbReference>
<dbReference type="EMBL" id="JABBVZ010000008">
    <property type="protein sequence ID" value="NMP21468.1"/>
    <property type="molecule type" value="Genomic_DNA"/>
</dbReference>
<comment type="function">
    <text evidence="7">Catalyzes the formation of 6,7-dimethyl-8-ribityllumazine by condensation of 5-amino-6-(D-ribitylamino)uracil with 3,4-dihydroxy-2-butanone 4-phosphate. This is the penultimate step in the biosynthesis of riboflavin.</text>
</comment>
<proteinExistence type="inferred from homology"/>
<dbReference type="CDD" id="cd09209">
    <property type="entry name" value="Lumazine_synthase-I"/>
    <property type="match status" value="1"/>
</dbReference>
<evidence type="ECO:0000256" key="5">
    <source>
        <dbReference type="ARBA" id="ARBA00022679"/>
    </source>
</evidence>
<accession>A0A7Y0Q0W5</accession>
<sequence length="155" mass="16267">MSSFEGTWGFPPNARVAVIVARFNQTITQNLLDGALETLRRLGAPPSAIDVIWVPGAFEIPGTAARLHDRYDALITLGAVIRGETPHFDYVAGAVANGVHHLAARGQKPVIFGVLTCNTPEEAEARAGGKAGNKGSDAAMAAVEMLTLYQNLSGA</sequence>
<dbReference type="AlphaFoldDB" id="A0A7Y0Q0W5"/>
<dbReference type="PANTHER" id="PTHR21058:SF0">
    <property type="entry name" value="6,7-DIMETHYL-8-RIBITYLLUMAZINE SYNTHASE"/>
    <property type="match status" value="1"/>
</dbReference>
<dbReference type="InterPro" id="IPR034964">
    <property type="entry name" value="LS"/>
</dbReference>
<feature type="binding site" evidence="7">
    <location>
        <begin position="57"/>
        <end position="59"/>
    </location>
    <ligand>
        <name>5-amino-6-(D-ribitylamino)uracil</name>
        <dbReference type="ChEBI" id="CHEBI:15934"/>
    </ligand>
</feature>
<protein>
    <recommendedName>
        <fullName evidence="3 7">6,7-dimethyl-8-ribityllumazine synthase</fullName>
        <shortName evidence="7">DMRL synthase</shortName>
        <shortName evidence="7">LS</shortName>
        <shortName evidence="7">Lumazine synthase</shortName>
        <ecNumber evidence="3 7">2.5.1.78</ecNumber>
    </recommendedName>
</protein>
<evidence type="ECO:0000313" key="9">
    <source>
        <dbReference type="Proteomes" id="UP000533476"/>
    </source>
</evidence>
<evidence type="ECO:0000256" key="3">
    <source>
        <dbReference type="ARBA" id="ARBA00012664"/>
    </source>
</evidence>
<feature type="binding site" evidence="7">
    <location>
        <begin position="79"/>
        <end position="81"/>
    </location>
    <ligand>
        <name>5-amino-6-(D-ribitylamino)uracil</name>
        <dbReference type="ChEBI" id="CHEBI:15934"/>
    </ligand>
</feature>
<dbReference type="PANTHER" id="PTHR21058">
    <property type="entry name" value="6,7-DIMETHYL-8-RIBITYLLUMAZINE SYNTHASE DMRL SYNTHASE LUMAZINE SYNTHASE"/>
    <property type="match status" value="1"/>
</dbReference>
<dbReference type="HAMAP" id="MF_00178">
    <property type="entry name" value="Lumazine_synth"/>
    <property type="match status" value="1"/>
</dbReference>
<keyword evidence="4 7" id="KW-0686">Riboflavin biosynthesis</keyword>
<dbReference type="GO" id="GO:0000906">
    <property type="term" value="F:6,7-dimethyl-8-ribityllumazine synthase activity"/>
    <property type="evidence" value="ECO:0007669"/>
    <property type="project" value="UniProtKB-UniRule"/>
</dbReference>
<comment type="similarity">
    <text evidence="2 7">Belongs to the DMRL synthase family.</text>
</comment>
<evidence type="ECO:0000256" key="4">
    <source>
        <dbReference type="ARBA" id="ARBA00022619"/>
    </source>
</evidence>
<dbReference type="Gene3D" id="3.40.50.960">
    <property type="entry name" value="Lumazine/riboflavin synthase"/>
    <property type="match status" value="1"/>
</dbReference>
<name>A0A7Y0Q0W5_9FIRM</name>
<dbReference type="InterPro" id="IPR036467">
    <property type="entry name" value="LS/RS_sf"/>
</dbReference>
<keyword evidence="9" id="KW-1185">Reference proteome</keyword>
<reference evidence="8 9" key="1">
    <citation type="submission" date="2020-04" db="EMBL/GenBank/DDBJ databases">
        <authorList>
            <person name="Zhang R."/>
            <person name="Schippers A."/>
        </authorList>
    </citation>
    <scope>NUCLEOTIDE SEQUENCE [LARGE SCALE GENOMIC DNA]</scope>
    <source>
        <strain evidence="8 9">DSM 109850</strain>
    </source>
</reference>
<dbReference type="Proteomes" id="UP000533476">
    <property type="component" value="Unassembled WGS sequence"/>
</dbReference>
<comment type="catalytic activity">
    <reaction evidence="6 7">
        <text>(2S)-2-hydroxy-3-oxobutyl phosphate + 5-amino-6-(D-ribitylamino)uracil = 6,7-dimethyl-8-(1-D-ribityl)lumazine + phosphate + 2 H2O + H(+)</text>
        <dbReference type="Rhea" id="RHEA:26152"/>
        <dbReference type="ChEBI" id="CHEBI:15377"/>
        <dbReference type="ChEBI" id="CHEBI:15378"/>
        <dbReference type="ChEBI" id="CHEBI:15934"/>
        <dbReference type="ChEBI" id="CHEBI:43474"/>
        <dbReference type="ChEBI" id="CHEBI:58201"/>
        <dbReference type="ChEBI" id="CHEBI:58830"/>
        <dbReference type="EC" id="2.5.1.78"/>
    </reaction>
</comment>
<dbReference type="GO" id="GO:0009231">
    <property type="term" value="P:riboflavin biosynthetic process"/>
    <property type="evidence" value="ECO:0007669"/>
    <property type="project" value="UniProtKB-UniRule"/>
</dbReference>
<evidence type="ECO:0000256" key="2">
    <source>
        <dbReference type="ARBA" id="ARBA00007424"/>
    </source>
</evidence>
<dbReference type="NCBIfam" id="TIGR00114">
    <property type="entry name" value="lumazine-synth"/>
    <property type="match status" value="1"/>
</dbReference>
<dbReference type="GO" id="GO:0009349">
    <property type="term" value="C:riboflavin synthase complex"/>
    <property type="evidence" value="ECO:0007669"/>
    <property type="project" value="UniProtKB-UniRule"/>
</dbReference>
<feature type="active site" description="Proton donor" evidence="7">
    <location>
        <position position="87"/>
    </location>
</feature>
<feature type="binding site" evidence="7">
    <location>
        <position position="112"/>
    </location>
    <ligand>
        <name>5-amino-6-(D-ribitylamino)uracil</name>
        <dbReference type="ChEBI" id="CHEBI:15934"/>
    </ligand>
</feature>
<comment type="caution">
    <text evidence="8">The sequence shown here is derived from an EMBL/GenBank/DDBJ whole genome shotgun (WGS) entry which is preliminary data.</text>
</comment>
<dbReference type="UniPathway" id="UPA00275">
    <property type="reaction ID" value="UER00404"/>
</dbReference>
<gene>
    <name evidence="7" type="primary">ribH</name>
    <name evidence="8" type="ORF">HIJ39_03730</name>
</gene>
<dbReference type="SUPFAM" id="SSF52121">
    <property type="entry name" value="Lumazine synthase"/>
    <property type="match status" value="1"/>
</dbReference>
<dbReference type="Pfam" id="PF00885">
    <property type="entry name" value="DMRL_synthase"/>
    <property type="match status" value="1"/>
</dbReference>
<evidence type="ECO:0000313" key="8">
    <source>
        <dbReference type="EMBL" id="NMP21468.1"/>
    </source>
</evidence>
<organism evidence="8 9">
    <name type="scientific">Sulfobacillus harzensis</name>
    <dbReference type="NCBI Taxonomy" id="2729629"/>
    <lineage>
        <taxon>Bacteria</taxon>
        <taxon>Bacillati</taxon>
        <taxon>Bacillota</taxon>
        <taxon>Clostridia</taxon>
        <taxon>Eubacteriales</taxon>
        <taxon>Clostridiales Family XVII. Incertae Sedis</taxon>
        <taxon>Sulfobacillus</taxon>
    </lineage>
</organism>
<dbReference type="InterPro" id="IPR002180">
    <property type="entry name" value="LS/RS"/>
</dbReference>
<feature type="binding site" evidence="7">
    <location>
        <position position="126"/>
    </location>
    <ligand>
        <name>(2S)-2-hydroxy-3-oxobutyl phosphate</name>
        <dbReference type="ChEBI" id="CHEBI:58830"/>
    </ligand>
</feature>
<feature type="binding site" evidence="7">
    <location>
        <position position="23"/>
    </location>
    <ligand>
        <name>5-amino-6-(D-ribitylamino)uracil</name>
        <dbReference type="ChEBI" id="CHEBI:15934"/>
    </ligand>
</feature>
<keyword evidence="5 7" id="KW-0808">Transferase</keyword>
<dbReference type="EC" id="2.5.1.78" evidence="3 7"/>
<feature type="binding site" evidence="7">
    <location>
        <begin position="84"/>
        <end position="85"/>
    </location>
    <ligand>
        <name>(2S)-2-hydroxy-3-oxobutyl phosphate</name>
        <dbReference type="ChEBI" id="CHEBI:58830"/>
    </ligand>
</feature>